<dbReference type="Proteomes" id="UP001521931">
    <property type="component" value="Unassembled WGS sequence"/>
</dbReference>
<keyword evidence="2 5" id="KW-0436">Ligase</keyword>
<evidence type="ECO:0000313" key="5">
    <source>
        <dbReference type="EMBL" id="MCG7321117.1"/>
    </source>
</evidence>
<dbReference type="InterPro" id="IPR000873">
    <property type="entry name" value="AMP-dep_synth/lig_dom"/>
</dbReference>
<evidence type="ECO:0000256" key="2">
    <source>
        <dbReference type="ARBA" id="ARBA00022598"/>
    </source>
</evidence>
<evidence type="ECO:0000259" key="3">
    <source>
        <dbReference type="Pfam" id="PF00501"/>
    </source>
</evidence>
<dbReference type="InterPro" id="IPR025110">
    <property type="entry name" value="AMP-bd_C"/>
</dbReference>
<dbReference type="Pfam" id="PF00501">
    <property type="entry name" value="AMP-binding"/>
    <property type="match status" value="1"/>
</dbReference>
<evidence type="ECO:0000313" key="6">
    <source>
        <dbReference type="Proteomes" id="UP001521931"/>
    </source>
</evidence>
<dbReference type="InterPro" id="IPR045851">
    <property type="entry name" value="AMP-bd_C_sf"/>
</dbReference>
<dbReference type="Gene3D" id="3.30.300.30">
    <property type="match status" value="1"/>
</dbReference>
<sequence>MRDAGMGSWARRRARMSPDQVAFVHRGVRTTYGQVQDRSNRLAHGLRALGVERGDRVAYLGLNSVELVLTMLATAKLGAVTVPLNTRLAPPETAFVLQDSAPRVLAWDEGFEQVVGSEDVASLGVLTVSVAGAEGHPSFAEVLESGSDEVLDEPVSLDDLFMIQYTSGTSGRPKGVMMTHANISWNVYNLIVDLDLTSHERCLLSAPLFHTAALNQLMFPCFLKGGTSYIESSWDADRALELIETEGITWIFGVTTMLLSLLRHPQWETRDLSSLRIVQSGGAPLPESLLQAYLDRGLMIIQGYGLTESSPGATMLRAHEGVTRIGSAGTPCFFSDVRVVTPTLEDAETGTPGEVLVQGPNVTPGYWQRDDANAETFVDEGWLRTGDLGTMDDDGYLRIVDRLKDMIISGGENIYPAEVEQAIYTHPAVAEVAVIGVPDAHWGEVGRAVVSLRAGQSASEAELLAHLDGRLARYKIPKSVVIIEELPHNASGKLVKNRVKEQWGHHD</sequence>
<organism evidence="5 6">
    <name type="scientific">Arsenicicoccus bolidensis</name>
    <dbReference type="NCBI Taxonomy" id="229480"/>
    <lineage>
        <taxon>Bacteria</taxon>
        <taxon>Bacillati</taxon>
        <taxon>Actinomycetota</taxon>
        <taxon>Actinomycetes</taxon>
        <taxon>Micrococcales</taxon>
        <taxon>Intrasporangiaceae</taxon>
        <taxon>Arsenicicoccus</taxon>
    </lineage>
</organism>
<feature type="domain" description="AMP-binding enzyme C-terminal" evidence="4">
    <location>
        <begin position="418"/>
        <end position="493"/>
    </location>
</feature>
<keyword evidence="6" id="KW-1185">Reference proteome</keyword>
<dbReference type="Gene3D" id="3.40.50.12780">
    <property type="entry name" value="N-terminal domain of ligase-like"/>
    <property type="match status" value="1"/>
</dbReference>
<dbReference type="SUPFAM" id="SSF56801">
    <property type="entry name" value="Acetyl-CoA synthetase-like"/>
    <property type="match status" value="1"/>
</dbReference>
<protein>
    <submittedName>
        <fullName evidence="5">Long-chain fatty acid--CoA ligase</fullName>
    </submittedName>
</protein>
<dbReference type="InterPro" id="IPR020845">
    <property type="entry name" value="AMP-binding_CS"/>
</dbReference>
<name>A0ABS9Q173_9MICO</name>
<comment type="caution">
    <text evidence="5">The sequence shown here is derived from an EMBL/GenBank/DDBJ whole genome shotgun (WGS) entry which is preliminary data.</text>
</comment>
<dbReference type="PANTHER" id="PTHR43201:SF5">
    <property type="entry name" value="MEDIUM-CHAIN ACYL-COA LIGASE ACSF2, MITOCHONDRIAL"/>
    <property type="match status" value="1"/>
</dbReference>
<accession>A0ABS9Q173</accession>
<dbReference type="NCBIfam" id="NF004837">
    <property type="entry name" value="PRK06187.1"/>
    <property type="match status" value="1"/>
</dbReference>
<comment type="similarity">
    <text evidence="1">Belongs to the ATP-dependent AMP-binding enzyme family.</text>
</comment>
<dbReference type="CDD" id="cd17631">
    <property type="entry name" value="FACL_FadD13-like"/>
    <property type="match status" value="1"/>
</dbReference>
<dbReference type="RefSeq" id="WP_239262530.1">
    <property type="nucleotide sequence ID" value="NZ_JAKRCV010000008.1"/>
</dbReference>
<dbReference type="GO" id="GO:0016874">
    <property type="term" value="F:ligase activity"/>
    <property type="evidence" value="ECO:0007669"/>
    <property type="project" value="UniProtKB-KW"/>
</dbReference>
<evidence type="ECO:0000256" key="1">
    <source>
        <dbReference type="ARBA" id="ARBA00006432"/>
    </source>
</evidence>
<dbReference type="Pfam" id="PF13193">
    <property type="entry name" value="AMP-binding_C"/>
    <property type="match status" value="1"/>
</dbReference>
<dbReference type="EMBL" id="JAKRCV010000008">
    <property type="protein sequence ID" value="MCG7321117.1"/>
    <property type="molecule type" value="Genomic_DNA"/>
</dbReference>
<feature type="domain" description="AMP-dependent synthetase/ligase" evidence="3">
    <location>
        <begin position="11"/>
        <end position="367"/>
    </location>
</feature>
<dbReference type="PANTHER" id="PTHR43201">
    <property type="entry name" value="ACYL-COA SYNTHETASE"/>
    <property type="match status" value="1"/>
</dbReference>
<evidence type="ECO:0000259" key="4">
    <source>
        <dbReference type="Pfam" id="PF13193"/>
    </source>
</evidence>
<gene>
    <name evidence="5" type="ORF">MHL29_04300</name>
</gene>
<reference evidence="5 6" key="1">
    <citation type="submission" date="2022-02" db="EMBL/GenBank/DDBJ databases">
        <title>Uncovering new skin microbiome diversity through culturing and metagenomics.</title>
        <authorList>
            <person name="Conlan S."/>
            <person name="Deming C."/>
            <person name="Nisc Comparative Sequencing Program N."/>
            <person name="Segre J.A."/>
        </authorList>
    </citation>
    <scope>NUCLEOTIDE SEQUENCE [LARGE SCALE GENOMIC DNA]</scope>
    <source>
        <strain evidence="5 6">ACRQZ</strain>
    </source>
</reference>
<dbReference type="InterPro" id="IPR042099">
    <property type="entry name" value="ANL_N_sf"/>
</dbReference>
<proteinExistence type="inferred from homology"/>
<dbReference type="PROSITE" id="PS00455">
    <property type="entry name" value="AMP_BINDING"/>
    <property type="match status" value="1"/>
</dbReference>